<organism evidence="1 2">
    <name type="scientific">Bordetella genomosp. 4</name>
    <dbReference type="NCBI Taxonomy" id="463044"/>
    <lineage>
        <taxon>Bacteria</taxon>
        <taxon>Pseudomonadati</taxon>
        <taxon>Pseudomonadota</taxon>
        <taxon>Betaproteobacteria</taxon>
        <taxon>Burkholderiales</taxon>
        <taxon>Alcaligenaceae</taxon>
        <taxon>Bordetella</taxon>
    </lineage>
</organism>
<comment type="caution">
    <text evidence="1">The sequence shown here is derived from an EMBL/GenBank/DDBJ whole genome shotgun (WGS) entry which is preliminary data.</text>
</comment>
<evidence type="ECO:0000313" key="1">
    <source>
        <dbReference type="EMBL" id="OZI57652.1"/>
    </source>
</evidence>
<evidence type="ECO:0000313" key="2">
    <source>
        <dbReference type="Proteomes" id="UP000216885"/>
    </source>
</evidence>
<dbReference type="AlphaFoldDB" id="A0A261U8B1"/>
<keyword evidence="2" id="KW-1185">Reference proteome</keyword>
<sequence>MTTLIPRWMMADPLKVLLSKEAAAIKRSCAGCANEKRCVSPFGDTVVRCLKGRPYGKKCKQYEVAHD</sequence>
<proteinExistence type="predicted"/>
<reference evidence="1 2" key="1">
    <citation type="submission" date="2017-05" db="EMBL/GenBank/DDBJ databases">
        <title>Complete and WGS of Bordetella genogroups.</title>
        <authorList>
            <person name="Spilker T."/>
            <person name="LiPuma J."/>
        </authorList>
    </citation>
    <scope>NUCLEOTIDE SEQUENCE [LARGE SCALE GENOMIC DNA]</scope>
    <source>
        <strain evidence="1 2">AU9919</strain>
    </source>
</reference>
<name>A0A261U8B1_9BORD</name>
<accession>A0A261U8B1</accession>
<dbReference type="EMBL" id="NEVQ01000012">
    <property type="protein sequence ID" value="OZI57652.1"/>
    <property type="molecule type" value="Genomic_DNA"/>
</dbReference>
<dbReference type="Proteomes" id="UP000216885">
    <property type="component" value="Unassembled WGS sequence"/>
</dbReference>
<gene>
    <name evidence="1" type="ORF">CAL20_09760</name>
</gene>
<protein>
    <submittedName>
        <fullName evidence="1">Uncharacterized protein</fullName>
    </submittedName>
</protein>